<accession>A0A4R8QNN7</accession>
<evidence type="ECO:0000313" key="3">
    <source>
        <dbReference type="Proteomes" id="UP000295083"/>
    </source>
</evidence>
<feature type="compositionally biased region" description="Low complexity" evidence="1">
    <location>
        <begin position="272"/>
        <end position="289"/>
    </location>
</feature>
<protein>
    <submittedName>
        <fullName evidence="2">Uncharacterized protein</fullName>
    </submittedName>
</protein>
<sequence length="685" mass="74952">MGTPMQSQVKRMDLIIFLAESQRMEIERDLARLSSERGQYDDALKCLRRLDEEIRDSKAAFETWKIGGGYDAHAVESVNKMLVQLGHIIKTQLKDTVEEQVYVNSNGDENQMEQMPSRPAALPPPSGRPSTPAVWSHSVATTSPAATQPSVFTSPSQLYNSPFNASPLPPRSQSRLPNFGVYSSHAGLQPSAHRVPPPQPPPQHLPNLRPSLQTNGTQPDGQSFSPQQQYPSSGASMPMPSIGPQSSGSPFPPQRGDHLADFHVTFTPARPQQPSASSLPPPQSQHQIPFMPTPAQSSLLQQQHPTRNSPFPPDPRLNSLVPPAGPPYQALTQPSSDNHPPAPLSILKPWPTADPTYSHPALEPVSFRPESAPTRRIPGDVSGAAYLRKQLDEQDRRAEENEVKQWHVQVGIDISRTNPLKRHGDKLEGGPPKRQDLGEGQLRGGGGDKSKRDWFKRTFFRKNSKSSAPTADNSAAAFGTTGSNAEPTNGGGSDSNEGKSLIKLSLLNTAFLSSDKRAREIRDALASLIAQSEATPARLPGRNPKVNSGHPTPRMRMRDLLEKFKKTSTGAFDTSDMRAVLDSVQEQIEQTSSYMTSTDEEETQKGITLSEQTDSICALENTLETQLRLISKVFVGGEPTAVAFAGWIGNMKERLTEELKFGERAGQMPYSIPPGRGERQIVYVV</sequence>
<evidence type="ECO:0000256" key="1">
    <source>
        <dbReference type="SAM" id="MobiDB-lite"/>
    </source>
</evidence>
<keyword evidence="3" id="KW-1185">Reference proteome</keyword>
<dbReference type="EMBL" id="QAPG01000004">
    <property type="protein sequence ID" value="TDZ40652.1"/>
    <property type="molecule type" value="Genomic_DNA"/>
</dbReference>
<feature type="region of interest" description="Disordered" evidence="1">
    <location>
        <begin position="415"/>
        <end position="496"/>
    </location>
</feature>
<reference evidence="2 3" key="1">
    <citation type="submission" date="2018-11" db="EMBL/GenBank/DDBJ databases">
        <title>Genome sequence and assembly of Colletotrichum spinosum.</title>
        <authorList>
            <person name="Gan P."/>
            <person name="Shirasu K."/>
        </authorList>
    </citation>
    <scope>NUCLEOTIDE SEQUENCE [LARGE SCALE GENOMIC DNA]</scope>
    <source>
        <strain evidence="2 3">CBS 515.97</strain>
    </source>
</reference>
<feature type="compositionally biased region" description="Polar residues" evidence="1">
    <location>
        <begin position="138"/>
        <end position="164"/>
    </location>
</feature>
<proteinExistence type="predicted"/>
<feature type="compositionally biased region" description="Basic and acidic residues" evidence="1">
    <location>
        <begin position="425"/>
        <end position="437"/>
    </location>
</feature>
<comment type="caution">
    <text evidence="2">The sequence shown here is derived from an EMBL/GenBank/DDBJ whole genome shotgun (WGS) entry which is preliminary data.</text>
</comment>
<feature type="region of interest" description="Disordered" evidence="1">
    <location>
        <begin position="108"/>
        <end position="351"/>
    </location>
</feature>
<dbReference type="Proteomes" id="UP000295083">
    <property type="component" value="Unassembled WGS sequence"/>
</dbReference>
<name>A0A4R8QNN7_9PEZI</name>
<feature type="compositionally biased region" description="Polar residues" evidence="1">
    <location>
        <begin position="294"/>
        <end position="309"/>
    </location>
</feature>
<feature type="compositionally biased region" description="Basic and acidic residues" evidence="1">
    <location>
        <begin position="446"/>
        <end position="456"/>
    </location>
</feature>
<feature type="compositionally biased region" description="Polar residues" evidence="1">
    <location>
        <begin position="212"/>
        <end position="221"/>
    </location>
</feature>
<dbReference type="AlphaFoldDB" id="A0A4R8QNN7"/>
<feature type="compositionally biased region" description="Pro residues" evidence="1">
    <location>
        <begin position="195"/>
        <end position="204"/>
    </location>
</feature>
<evidence type="ECO:0000313" key="2">
    <source>
        <dbReference type="EMBL" id="TDZ40652.1"/>
    </source>
</evidence>
<organism evidence="2 3">
    <name type="scientific">Colletotrichum spinosum</name>
    <dbReference type="NCBI Taxonomy" id="1347390"/>
    <lineage>
        <taxon>Eukaryota</taxon>
        <taxon>Fungi</taxon>
        <taxon>Dikarya</taxon>
        <taxon>Ascomycota</taxon>
        <taxon>Pezizomycotina</taxon>
        <taxon>Sordariomycetes</taxon>
        <taxon>Hypocreomycetidae</taxon>
        <taxon>Glomerellales</taxon>
        <taxon>Glomerellaceae</taxon>
        <taxon>Colletotrichum</taxon>
        <taxon>Colletotrichum orbiculare species complex</taxon>
    </lineage>
</organism>
<gene>
    <name evidence="2" type="ORF">C8035_v005542</name>
</gene>
<feature type="compositionally biased region" description="Low complexity" evidence="1">
    <location>
        <begin position="222"/>
        <end position="249"/>
    </location>
</feature>